<protein>
    <submittedName>
        <fullName evidence="3">Phage protein</fullName>
    </submittedName>
</protein>
<comment type="caution">
    <text evidence="3">The sequence shown here is derived from an EMBL/GenBank/DDBJ whole genome shotgun (WGS) entry which is preliminary data.</text>
</comment>
<dbReference type="InterPro" id="IPR006445">
    <property type="entry name" value="Phage-assoc_HI1409"/>
</dbReference>
<evidence type="ECO:0000313" key="4">
    <source>
        <dbReference type="Proteomes" id="UP000027583"/>
    </source>
</evidence>
<dbReference type="NCBIfam" id="TIGR01555">
    <property type="entry name" value="phge_rel_HI1409"/>
    <property type="match status" value="1"/>
</dbReference>
<organism evidence="3 4">
    <name type="scientific">Asaia bogorensis</name>
    <dbReference type="NCBI Taxonomy" id="91915"/>
    <lineage>
        <taxon>Bacteria</taxon>
        <taxon>Pseudomonadati</taxon>
        <taxon>Pseudomonadota</taxon>
        <taxon>Alphaproteobacteria</taxon>
        <taxon>Acetobacterales</taxon>
        <taxon>Acetobacteraceae</taxon>
        <taxon>Asaia</taxon>
    </lineage>
</organism>
<evidence type="ECO:0000256" key="1">
    <source>
        <dbReference type="SAM" id="MobiDB-lite"/>
    </source>
</evidence>
<feature type="domain" description="Anti-CBASS protein Acb1-like N-terminal" evidence="2">
    <location>
        <begin position="9"/>
        <end position="315"/>
    </location>
</feature>
<dbReference type="AlphaFoldDB" id="A0A060QKP7"/>
<evidence type="ECO:0000313" key="3">
    <source>
        <dbReference type="EMBL" id="CDG39622.1"/>
    </source>
</evidence>
<proteinExistence type="predicted"/>
<dbReference type="Pfam" id="PF06381">
    <property type="entry name" value="Phage_portal_3"/>
    <property type="match status" value="1"/>
</dbReference>
<dbReference type="InterPro" id="IPR024459">
    <property type="entry name" value="Acb1-like_N"/>
</dbReference>
<reference evidence="3 4" key="1">
    <citation type="journal article" date="2014" name="Genome Biol. Evol.">
        <title>Acetic acid bacteria genomes reveal functional traits for adaptation to life in insect guts.</title>
        <authorList>
            <person name="Chouaia B."/>
            <person name="Gaiarsa S."/>
            <person name="Crotti E."/>
            <person name="Comandatore F."/>
            <person name="Degli Esposti M."/>
            <person name="Ricci I."/>
            <person name="Alma A."/>
            <person name="Favia G."/>
            <person name="Bandi C."/>
            <person name="Daffonchio D."/>
        </authorList>
    </citation>
    <scope>NUCLEOTIDE SEQUENCE [LARGE SCALE GENOMIC DNA]</scope>
    <source>
        <strain evidence="3 4">SF2.1</strain>
    </source>
</reference>
<feature type="region of interest" description="Disordered" evidence="1">
    <location>
        <begin position="347"/>
        <end position="391"/>
    </location>
</feature>
<evidence type="ECO:0000259" key="2">
    <source>
        <dbReference type="Pfam" id="PF06381"/>
    </source>
</evidence>
<sequence length="391" mass="43242">MSRLYGGMSRLGVWQALADTIKWSRLYGGALAVMMIKGQDPSTPLRPATVRKGDFLGLYAIDRWIVTPDYADTIDDFGPALGQPKYYRVIPDADAFKGQVVHHSRVIRIDGVRLPMYQRQYENGWGMSIVERIMDVLMAFDSATLGAAQLVYKAHLRVMKVKGYKTVMGSLDERAKRGVMAQIDNIRAFQSNEGMSVIDSEDEFQALTYTFSGLNDVLMQFAQQIAGAIQIPMTRLLGQSPAGFSTGESDLRQYYDGVAQKQENLLRRGVHSLLEVMCYSELDEPPPKDFDFRFASLWGLSDKEKAEIMTARTTATVGAFDAGLVDRATALSELRSGSEIDGMWHSITEESIRSAESAPPDPGEVEGPPSPVVVPVGEENLQNEPPEASVR</sequence>
<name>A0A060QKP7_9PROT</name>
<gene>
    <name evidence="3" type="ORF">ASAP_1577</name>
</gene>
<dbReference type="Proteomes" id="UP000027583">
    <property type="component" value="Unassembled WGS sequence"/>
</dbReference>
<dbReference type="EMBL" id="CBLX010000009">
    <property type="protein sequence ID" value="CDG39622.1"/>
    <property type="molecule type" value="Genomic_DNA"/>
</dbReference>
<accession>A0A060QKP7</accession>
<reference evidence="3 4" key="2">
    <citation type="journal article" date="2014" name="PLoS ONE">
        <title>Evolution of mitochondria reconstructed from the energy metabolism of living bacteria.</title>
        <authorList>
            <person name="Degli Esposti M."/>
            <person name="Chouaia B."/>
            <person name="Comandatore F."/>
            <person name="Crotti E."/>
            <person name="Sassera D."/>
            <person name="Lievens P.M."/>
            <person name="Daffonchio D."/>
            <person name="Bandi C."/>
        </authorList>
    </citation>
    <scope>NUCLEOTIDE SEQUENCE [LARGE SCALE GENOMIC DNA]</scope>
    <source>
        <strain evidence="3 4">SF2.1</strain>
    </source>
</reference>
<dbReference type="eggNOG" id="COG3567">
    <property type="taxonomic scope" value="Bacteria"/>
</dbReference>